<sequence length="40" mass="4493">MSCATLEWSNREGSELPRFARRSVLWPPAVMSSADLDNPD</sequence>
<reference evidence="2" key="1">
    <citation type="journal article" date="2012" name="J. Bacteriol.">
        <title>Genome Sequence of Micromonospora lupini Lupac 08, Isolated from Root Nodules of Lupinus angustifolius.</title>
        <authorList>
            <person name="Alonso-Vega P."/>
            <person name="Normand P."/>
            <person name="Bacigalupe R."/>
            <person name="Pujic P."/>
            <person name="Lajus A."/>
            <person name="Vallenet D."/>
            <person name="Carro L."/>
            <person name="Coll P."/>
            <person name="Trujillo M.E."/>
        </authorList>
    </citation>
    <scope>NUCLEOTIDE SEQUENCE [LARGE SCALE GENOMIC DNA]</scope>
    <source>
        <strain evidence="2">Lupac 08</strain>
    </source>
</reference>
<dbReference type="STRING" id="1150864.MILUP08_40843"/>
<dbReference type="EMBL" id="CAIE01000010">
    <property type="protein sequence ID" value="CCH15932.1"/>
    <property type="molecule type" value="Genomic_DNA"/>
</dbReference>
<dbReference type="Proteomes" id="UP000003448">
    <property type="component" value="Unassembled WGS sequence"/>
</dbReference>
<evidence type="ECO:0000313" key="1">
    <source>
        <dbReference type="EMBL" id="CCH15932.1"/>
    </source>
</evidence>
<proteinExistence type="predicted"/>
<name>I0KWI5_9ACTN</name>
<dbReference type="AlphaFoldDB" id="I0KWI5"/>
<keyword evidence="2" id="KW-1185">Reference proteome</keyword>
<accession>I0KWI5</accession>
<comment type="caution">
    <text evidence="1">The sequence shown here is derived from an EMBL/GenBank/DDBJ whole genome shotgun (WGS) entry which is preliminary data.</text>
</comment>
<gene>
    <name evidence="1" type="ORF">MILUP08_40843</name>
</gene>
<protein>
    <submittedName>
        <fullName evidence="1">Uncharacterized protein</fullName>
    </submittedName>
</protein>
<organism evidence="1 2">
    <name type="scientific">Micromonospora lupini str. Lupac 08</name>
    <dbReference type="NCBI Taxonomy" id="1150864"/>
    <lineage>
        <taxon>Bacteria</taxon>
        <taxon>Bacillati</taxon>
        <taxon>Actinomycetota</taxon>
        <taxon>Actinomycetes</taxon>
        <taxon>Micromonosporales</taxon>
        <taxon>Micromonosporaceae</taxon>
        <taxon>Micromonospora</taxon>
    </lineage>
</organism>
<evidence type="ECO:0000313" key="2">
    <source>
        <dbReference type="Proteomes" id="UP000003448"/>
    </source>
</evidence>